<evidence type="ECO:0000256" key="1">
    <source>
        <dbReference type="SAM" id="SignalP"/>
    </source>
</evidence>
<gene>
    <name evidence="2" type="ORF">LQ567_03675</name>
</gene>
<sequence>MTRNICMVFFWFMSLGGLFWQAAGAQDFNAVDRWMQPLNGHLQASIRKYDGTKLIDEYVATAQQPALPDGWQLQLQVRPVERVPGALDITAVFALTKGVSQATAVNIDFGFNDWSPDNYVLVPAIVYNGNRYPSIGNGYNPDYPKEMYYNPNVPLTISNNPRLSIEPGTASLVELQTGNMATPALCFYTPATQKSFMVLTDQRSAFGNHGLTIAENAARDQCRFSVTAPAMRRLAPGFGDFHPSGDKAPDWKAGDRLTLHFRIYVMNANGIPGLLRTFMKYRKDVTGPNRPRNWLPMSYYTQLATTITSNHFRTFPVGSYYLPENSKDFQLGWVSGMMNTYPMLALNNEKERERVAQELDFVVHKLQGSSGYFYGGITAEGKIRPEKMNPAFPEVQAMVRKNADALLWLLKHLMLLKAQGYDTAIKPEWEAAAKKLAAAFARTWKEDGQFGQYIAPATGKIAVYNSTAGAIVPAGLAIAADYFKHTEWLAIAKTSAAYYYQRDVVTQGLTGGDCGDISMDANSESAFGFLESLMALYQYTGDKAWLERAEVQAALCATWTISYDPVFPAGSQIGKLGSKMAGAVWASIQNKHAAPGICTASGDYLFKLFRATGNVLYADLIRDIQHAQAEAVNIPPDHSTTNNLTGSSMERIQPSDAEGRGSIGNYINTRNSWTETNGALMAIELPGIYVQPDKKILRVFDHVEARIIKSDKTGITLAIKNNTHYDASVSVLAETSKQAATPLSYTAFVHWPKVAVKSCTEVLVQVANNGALRRH</sequence>
<evidence type="ECO:0008006" key="4">
    <source>
        <dbReference type="Google" id="ProtNLM"/>
    </source>
</evidence>
<dbReference type="InterPro" id="IPR008928">
    <property type="entry name" value="6-hairpin_glycosidase_sf"/>
</dbReference>
<dbReference type="EMBL" id="JAJNEC010000003">
    <property type="protein sequence ID" value="MCD2421846.1"/>
    <property type="molecule type" value="Genomic_DNA"/>
</dbReference>
<protein>
    <recommendedName>
        <fullName evidence="4">Alpha-L-rhamnosidase six-hairpin glycosidase domain-containing protein</fullName>
    </recommendedName>
</protein>
<feature type="chain" id="PRO_5047017166" description="Alpha-L-rhamnosidase six-hairpin glycosidase domain-containing protein" evidence="1">
    <location>
        <begin position="26"/>
        <end position="775"/>
    </location>
</feature>
<keyword evidence="1" id="KW-0732">Signal</keyword>
<proteinExistence type="predicted"/>
<dbReference type="RefSeq" id="WP_231002747.1">
    <property type="nucleotide sequence ID" value="NZ_JAJNEC010000003.1"/>
</dbReference>
<accession>A0ABS8PLG5</accession>
<evidence type="ECO:0000313" key="3">
    <source>
        <dbReference type="Proteomes" id="UP001199816"/>
    </source>
</evidence>
<comment type="caution">
    <text evidence="2">The sequence shown here is derived from an EMBL/GenBank/DDBJ whole genome shotgun (WGS) entry which is preliminary data.</text>
</comment>
<name>A0ABS8PLG5_9BACT</name>
<feature type="signal peptide" evidence="1">
    <location>
        <begin position="1"/>
        <end position="25"/>
    </location>
</feature>
<dbReference type="SUPFAM" id="SSF48208">
    <property type="entry name" value="Six-hairpin glycosidases"/>
    <property type="match status" value="1"/>
</dbReference>
<reference evidence="2 3" key="1">
    <citation type="submission" date="2021-11" db="EMBL/GenBank/DDBJ databases">
        <title>Genomic of Niabella pedocola.</title>
        <authorList>
            <person name="Wu T."/>
        </authorList>
    </citation>
    <scope>NUCLEOTIDE SEQUENCE [LARGE SCALE GENOMIC DNA]</scope>
    <source>
        <strain evidence="2 3">JCM 31011</strain>
    </source>
</reference>
<keyword evidence="3" id="KW-1185">Reference proteome</keyword>
<organism evidence="2 3">
    <name type="scientific">Niabella pedocola</name>
    <dbReference type="NCBI Taxonomy" id="1752077"/>
    <lineage>
        <taxon>Bacteria</taxon>
        <taxon>Pseudomonadati</taxon>
        <taxon>Bacteroidota</taxon>
        <taxon>Chitinophagia</taxon>
        <taxon>Chitinophagales</taxon>
        <taxon>Chitinophagaceae</taxon>
        <taxon>Niabella</taxon>
    </lineage>
</organism>
<dbReference type="Proteomes" id="UP001199816">
    <property type="component" value="Unassembled WGS sequence"/>
</dbReference>
<evidence type="ECO:0000313" key="2">
    <source>
        <dbReference type="EMBL" id="MCD2421846.1"/>
    </source>
</evidence>